<dbReference type="EMBL" id="QJKJ01002884">
    <property type="protein sequence ID" value="RDY00879.1"/>
    <property type="molecule type" value="Genomic_DNA"/>
</dbReference>
<comment type="caution">
    <text evidence="1">The sequence shown here is derived from an EMBL/GenBank/DDBJ whole genome shotgun (WGS) entry which is preliminary data.</text>
</comment>
<protein>
    <submittedName>
        <fullName evidence="1">Uncharacterized protein</fullName>
    </submittedName>
</protein>
<keyword evidence="2" id="KW-1185">Reference proteome</keyword>
<sequence>MFLVSNHSVKLGLRLYTFKMMNLILHLLKTYEFIFIGKFITTTNREALPLFLPLFALHNRDWSSLSSSPLLPLTLSPPSPTPTPSAISSMIPYSPPTPTSTSLSSSSLPTFTLPHPLPLPFAGFEVVFLTLNAVETKSRNSKPLPYHYL</sequence>
<gene>
    <name evidence="1" type="ORF">CR513_15875</name>
</gene>
<dbReference type="AlphaFoldDB" id="A0A371HDI9"/>
<reference evidence="1" key="1">
    <citation type="submission" date="2018-05" db="EMBL/GenBank/DDBJ databases">
        <title>Draft genome of Mucuna pruriens seed.</title>
        <authorList>
            <person name="Nnadi N.E."/>
            <person name="Vos R."/>
            <person name="Hasami M.H."/>
            <person name="Devisetty U.K."/>
            <person name="Aguiy J.C."/>
        </authorList>
    </citation>
    <scope>NUCLEOTIDE SEQUENCE [LARGE SCALE GENOMIC DNA]</scope>
    <source>
        <strain evidence="1">JCA_2017</strain>
    </source>
</reference>
<accession>A0A371HDI9</accession>
<evidence type="ECO:0000313" key="2">
    <source>
        <dbReference type="Proteomes" id="UP000257109"/>
    </source>
</evidence>
<evidence type="ECO:0000313" key="1">
    <source>
        <dbReference type="EMBL" id="RDY00879.1"/>
    </source>
</evidence>
<proteinExistence type="predicted"/>
<organism evidence="1 2">
    <name type="scientific">Mucuna pruriens</name>
    <name type="common">Velvet bean</name>
    <name type="synonym">Dolichos pruriens</name>
    <dbReference type="NCBI Taxonomy" id="157652"/>
    <lineage>
        <taxon>Eukaryota</taxon>
        <taxon>Viridiplantae</taxon>
        <taxon>Streptophyta</taxon>
        <taxon>Embryophyta</taxon>
        <taxon>Tracheophyta</taxon>
        <taxon>Spermatophyta</taxon>
        <taxon>Magnoliopsida</taxon>
        <taxon>eudicotyledons</taxon>
        <taxon>Gunneridae</taxon>
        <taxon>Pentapetalae</taxon>
        <taxon>rosids</taxon>
        <taxon>fabids</taxon>
        <taxon>Fabales</taxon>
        <taxon>Fabaceae</taxon>
        <taxon>Papilionoideae</taxon>
        <taxon>50 kb inversion clade</taxon>
        <taxon>NPAAA clade</taxon>
        <taxon>indigoferoid/millettioid clade</taxon>
        <taxon>Phaseoleae</taxon>
        <taxon>Mucuna</taxon>
    </lineage>
</organism>
<dbReference type="Proteomes" id="UP000257109">
    <property type="component" value="Unassembled WGS sequence"/>
</dbReference>
<feature type="non-terminal residue" evidence="1">
    <location>
        <position position="1"/>
    </location>
</feature>
<name>A0A371HDI9_MUCPR</name>